<keyword evidence="3" id="KW-0106">Calcium</keyword>
<keyword evidence="2" id="KW-0677">Repeat</keyword>
<dbReference type="EMBL" id="JACEFF010000914">
    <property type="protein sequence ID" value="KAH9628421.1"/>
    <property type="molecule type" value="Genomic_DNA"/>
</dbReference>
<dbReference type="PANTHER" id="PTHR23055:SF60">
    <property type="entry name" value="CALAXIN"/>
    <property type="match status" value="1"/>
</dbReference>
<reference evidence="6" key="1">
    <citation type="journal article" date="2021" name="G3 (Bethesda)">
        <title>Genome and transcriptome analysis of the beet armyworm Spodoptera exigua reveals targets for pest control. .</title>
        <authorList>
            <person name="Simon S."/>
            <person name="Breeschoten T."/>
            <person name="Jansen H.J."/>
            <person name="Dirks R.P."/>
            <person name="Schranz M.E."/>
            <person name="Ros V.I.D."/>
        </authorList>
    </citation>
    <scope>NUCLEOTIDE SEQUENCE</scope>
    <source>
        <strain evidence="6">TB_SE_WUR_2020</strain>
    </source>
</reference>
<evidence type="ECO:0000259" key="5">
    <source>
        <dbReference type="PROSITE" id="PS50222"/>
    </source>
</evidence>
<gene>
    <name evidence="6" type="ORF">HF086_015951</name>
</gene>
<feature type="region of interest" description="Disordered" evidence="4">
    <location>
        <begin position="30"/>
        <end position="57"/>
    </location>
</feature>
<dbReference type="PROSITE" id="PS50222">
    <property type="entry name" value="EF_HAND_2"/>
    <property type="match status" value="1"/>
</dbReference>
<keyword evidence="1" id="KW-0479">Metal-binding</keyword>
<evidence type="ECO:0000313" key="6">
    <source>
        <dbReference type="EMBL" id="KAH9628421.1"/>
    </source>
</evidence>
<evidence type="ECO:0000256" key="4">
    <source>
        <dbReference type="SAM" id="MobiDB-lite"/>
    </source>
</evidence>
<evidence type="ECO:0000313" key="7">
    <source>
        <dbReference type="Proteomes" id="UP000814243"/>
    </source>
</evidence>
<dbReference type="SUPFAM" id="SSF47473">
    <property type="entry name" value="EF-hand"/>
    <property type="match status" value="1"/>
</dbReference>
<dbReference type="Pfam" id="PF13405">
    <property type="entry name" value="EF-hand_6"/>
    <property type="match status" value="1"/>
</dbReference>
<dbReference type="InterPro" id="IPR011992">
    <property type="entry name" value="EF-hand-dom_pair"/>
</dbReference>
<feature type="domain" description="EF-hand" evidence="5">
    <location>
        <begin position="165"/>
        <end position="200"/>
    </location>
</feature>
<dbReference type="InterPro" id="IPR028846">
    <property type="entry name" value="Recoverin"/>
</dbReference>
<dbReference type="Gene3D" id="1.10.238.10">
    <property type="entry name" value="EF-hand"/>
    <property type="match status" value="1"/>
</dbReference>
<evidence type="ECO:0000256" key="3">
    <source>
        <dbReference type="ARBA" id="ARBA00022837"/>
    </source>
</evidence>
<dbReference type="Proteomes" id="UP000814243">
    <property type="component" value="Unassembled WGS sequence"/>
</dbReference>
<proteinExistence type="predicted"/>
<comment type="caution">
    <text evidence="6">The sequence shown here is derived from an EMBL/GenBank/DDBJ whole genome shotgun (WGS) entry which is preliminary data.</text>
</comment>
<evidence type="ECO:0000256" key="1">
    <source>
        <dbReference type="ARBA" id="ARBA00022723"/>
    </source>
</evidence>
<dbReference type="AlphaFoldDB" id="A0A922M182"/>
<dbReference type="InterPro" id="IPR002048">
    <property type="entry name" value="EF_hand_dom"/>
</dbReference>
<dbReference type="PROSITE" id="PS00018">
    <property type="entry name" value="EF_HAND_1"/>
    <property type="match status" value="1"/>
</dbReference>
<accession>A0A922M182</accession>
<dbReference type="PANTHER" id="PTHR23055">
    <property type="entry name" value="CALCIUM BINDING PROTEINS"/>
    <property type="match status" value="1"/>
</dbReference>
<sequence>MTSDGKQISMAASAIALRGVRLFLTAGRHAADRSQNQAAPPAPRPKPKSKKPVVSGKPPQKIFEMLIKTTRFTKAEIEALYTMYRRLVIAAQAAAPASAIGHPPKIDGIDQSTFRDVMHNTFDLVTEEAILERMWMTWERGAAGGEGSLKFESWVKGLSVLLKGNMEERIGYCFKVYDLNNDGFITREEMFLLLREAVEQEPLLLEAFGQCLPTKRHTTTFLKTLTNKT</sequence>
<name>A0A922M182_SPOEX</name>
<dbReference type="InterPro" id="IPR018247">
    <property type="entry name" value="EF_Hand_1_Ca_BS"/>
</dbReference>
<evidence type="ECO:0000256" key="2">
    <source>
        <dbReference type="ARBA" id="ARBA00022737"/>
    </source>
</evidence>
<dbReference type="GO" id="GO:0005509">
    <property type="term" value="F:calcium ion binding"/>
    <property type="evidence" value="ECO:0007669"/>
    <property type="project" value="InterPro"/>
</dbReference>
<organism evidence="6 7">
    <name type="scientific">Spodoptera exigua</name>
    <name type="common">Beet armyworm</name>
    <name type="synonym">Noctua fulgens</name>
    <dbReference type="NCBI Taxonomy" id="7107"/>
    <lineage>
        <taxon>Eukaryota</taxon>
        <taxon>Metazoa</taxon>
        <taxon>Ecdysozoa</taxon>
        <taxon>Arthropoda</taxon>
        <taxon>Hexapoda</taxon>
        <taxon>Insecta</taxon>
        <taxon>Pterygota</taxon>
        <taxon>Neoptera</taxon>
        <taxon>Endopterygota</taxon>
        <taxon>Lepidoptera</taxon>
        <taxon>Glossata</taxon>
        <taxon>Ditrysia</taxon>
        <taxon>Noctuoidea</taxon>
        <taxon>Noctuidae</taxon>
        <taxon>Amphipyrinae</taxon>
        <taxon>Spodoptera</taxon>
    </lineage>
</organism>
<protein>
    <recommendedName>
        <fullName evidence="5">EF-hand domain-containing protein</fullName>
    </recommendedName>
</protein>